<evidence type="ECO:0000256" key="6">
    <source>
        <dbReference type="ARBA" id="ARBA00022989"/>
    </source>
</evidence>
<proteinExistence type="inferred from homology"/>
<evidence type="ECO:0000256" key="8">
    <source>
        <dbReference type="SAM" id="Phobius"/>
    </source>
</evidence>
<feature type="transmembrane region" description="Helical" evidence="8">
    <location>
        <begin position="183"/>
        <end position="203"/>
    </location>
</feature>
<dbReference type="InterPro" id="IPR004761">
    <property type="entry name" value="Spore_GerAB"/>
</dbReference>
<feature type="transmembrane region" description="Helical" evidence="8">
    <location>
        <begin position="215"/>
        <end position="239"/>
    </location>
</feature>
<feature type="transmembrane region" description="Helical" evidence="8">
    <location>
        <begin position="336"/>
        <end position="355"/>
    </location>
</feature>
<dbReference type="Proteomes" id="UP000252731">
    <property type="component" value="Unassembled WGS sequence"/>
</dbReference>
<feature type="transmembrane region" description="Helical" evidence="8">
    <location>
        <begin position="268"/>
        <end position="293"/>
    </location>
</feature>
<accession>A0A366K4U2</accession>
<dbReference type="Pfam" id="PF03845">
    <property type="entry name" value="Spore_permease"/>
    <property type="match status" value="1"/>
</dbReference>
<dbReference type="RefSeq" id="WP_113881668.1">
    <property type="nucleotide sequence ID" value="NZ_QNSF01000002.1"/>
</dbReference>
<feature type="transmembrane region" description="Helical" evidence="8">
    <location>
        <begin position="82"/>
        <end position="104"/>
    </location>
</feature>
<feature type="transmembrane region" description="Helical" evidence="8">
    <location>
        <begin position="305"/>
        <end position="324"/>
    </location>
</feature>
<comment type="caution">
    <text evidence="9">The sequence shown here is derived from an EMBL/GenBank/DDBJ whole genome shotgun (WGS) entry which is preliminary data.</text>
</comment>
<dbReference type="OrthoDB" id="2380120at2"/>
<comment type="subcellular location">
    <subcellularLocation>
        <location evidence="1">Membrane</location>
        <topology evidence="1">Multi-pass membrane protein</topology>
    </subcellularLocation>
</comment>
<name>A0A366K4U2_CYTFI</name>
<dbReference type="PANTHER" id="PTHR34975:SF2">
    <property type="entry name" value="SPORE GERMINATION PROTEIN A2"/>
    <property type="match status" value="1"/>
</dbReference>
<comment type="similarity">
    <text evidence="2">Belongs to the amino acid-polyamine-organocation (APC) superfamily. Spore germination protein (SGP) (TC 2.A.3.9) family.</text>
</comment>
<evidence type="ECO:0000256" key="3">
    <source>
        <dbReference type="ARBA" id="ARBA00022448"/>
    </source>
</evidence>
<evidence type="ECO:0000256" key="1">
    <source>
        <dbReference type="ARBA" id="ARBA00004141"/>
    </source>
</evidence>
<dbReference type="EMBL" id="QNSF01000002">
    <property type="protein sequence ID" value="RBP96168.1"/>
    <property type="molecule type" value="Genomic_DNA"/>
</dbReference>
<evidence type="ECO:0000256" key="7">
    <source>
        <dbReference type="ARBA" id="ARBA00023136"/>
    </source>
</evidence>
<evidence type="ECO:0000313" key="10">
    <source>
        <dbReference type="Proteomes" id="UP000252731"/>
    </source>
</evidence>
<feature type="transmembrane region" description="Helical" evidence="8">
    <location>
        <begin position="12"/>
        <end position="29"/>
    </location>
</feature>
<feature type="transmembrane region" description="Helical" evidence="8">
    <location>
        <begin position="41"/>
        <end position="62"/>
    </location>
</feature>
<dbReference type="AlphaFoldDB" id="A0A366K4U2"/>
<keyword evidence="7 8" id="KW-0472">Membrane</keyword>
<keyword evidence="10" id="KW-1185">Reference proteome</keyword>
<feature type="transmembrane region" description="Helical" evidence="8">
    <location>
        <begin position="147"/>
        <end position="163"/>
    </location>
</feature>
<dbReference type="Gene3D" id="1.20.1740.10">
    <property type="entry name" value="Amino acid/polyamine transporter I"/>
    <property type="match status" value="1"/>
</dbReference>
<keyword evidence="6 8" id="KW-1133">Transmembrane helix</keyword>
<feature type="transmembrane region" description="Helical" evidence="8">
    <location>
        <begin position="110"/>
        <end position="135"/>
    </location>
</feature>
<evidence type="ECO:0000256" key="5">
    <source>
        <dbReference type="ARBA" id="ARBA00022692"/>
    </source>
</evidence>
<dbReference type="PANTHER" id="PTHR34975">
    <property type="entry name" value="SPORE GERMINATION PROTEIN A2"/>
    <property type="match status" value="1"/>
</dbReference>
<sequence>MINKKNQITPMQFILLIHGVQMGVGVLTLPRELAQKAGTDGWIAIIICWFFSTLISLIIIQIMKKYPNGTILDLVTHYFGKWIGRASTIIFALYFAILTHVLFIREALFIQAWILPHTNILILILLLSIPSYLIVRKNISILARYSQFVYFMTLWAILIYLIPMKHAEWLHLLPVLKEGWVPIFTAVKTAILSFVGFEVAFFLYPYLQKKDKASLGIVVANTLSLLMYLMITIGAFAFFSPDEITIYNEPTIIILKVIEFEFIERLEIVFFSFYIFVISTTVLPLMFMTVFCTSQLAGRQDHSRHIAWFLLLECIFAVLFPPTFDNNFLLQKMIDQAGLILAFAFPICLWGYVWLHGLFKRRASK</sequence>
<dbReference type="GO" id="GO:0016020">
    <property type="term" value="C:membrane"/>
    <property type="evidence" value="ECO:0007669"/>
    <property type="project" value="UniProtKB-SubCell"/>
</dbReference>
<evidence type="ECO:0000256" key="4">
    <source>
        <dbReference type="ARBA" id="ARBA00022544"/>
    </source>
</evidence>
<organism evidence="9 10">
    <name type="scientific">Cytobacillus firmus</name>
    <name type="common">Bacillus firmus</name>
    <dbReference type="NCBI Taxonomy" id="1399"/>
    <lineage>
        <taxon>Bacteria</taxon>
        <taxon>Bacillati</taxon>
        <taxon>Bacillota</taxon>
        <taxon>Bacilli</taxon>
        <taxon>Bacillales</taxon>
        <taxon>Bacillaceae</taxon>
        <taxon>Cytobacillus</taxon>
    </lineage>
</organism>
<dbReference type="NCBIfam" id="TIGR00912">
    <property type="entry name" value="2A0309"/>
    <property type="match status" value="1"/>
</dbReference>
<reference evidence="9 10" key="1">
    <citation type="submission" date="2018-06" db="EMBL/GenBank/DDBJ databases">
        <title>Freshwater and sediment microbial communities from various areas in North America, analyzing microbe dynamics in response to fracking.</title>
        <authorList>
            <person name="Lamendella R."/>
        </authorList>
    </citation>
    <scope>NUCLEOTIDE SEQUENCE [LARGE SCALE GENOMIC DNA]</scope>
    <source>
        <strain evidence="9 10">14_TX</strain>
    </source>
</reference>
<evidence type="ECO:0000256" key="2">
    <source>
        <dbReference type="ARBA" id="ARBA00007998"/>
    </source>
</evidence>
<evidence type="ECO:0000313" key="9">
    <source>
        <dbReference type="EMBL" id="RBP96168.1"/>
    </source>
</evidence>
<dbReference type="GO" id="GO:0009847">
    <property type="term" value="P:spore germination"/>
    <property type="evidence" value="ECO:0007669"/>
    <property type="project" value="InterPro"/>
</dbReference>
<keyword evidence="5 8" id="KW-0812">Transmembrane</keyword>
<keyword evidence="4" id="KW-0309">Germination</keyword>
<keyword evidence="3" id="KW-0813">Transport</keyword>
<gene>
    <name evidence="9" type="ORF">DFO70_102495</name>
</gene>
<protein>
    <submittedName>
        <fullName evidence="9">Spore germination protein (Amino acid permease)</fullName>
    </submittedName>
</protein>